<dbReference type="AlphaFoldDB" id="A0A370H2K1"/>
<organism evidence="1 2">
    <name type="scientific">Nocardia mexicana</name>
    <dbReference type="NCBI Taxonomy" id="279262"/>
    <lineage>
        <taxon>Bacteria</taxon>
        <taxon>Bacillati</taxon>
        <taxon>Actinomycetota</taxon>
        <taxon>Actinomycetes</taxon>
        <taxon>Mycobacteriales</taxon>
        <taxon>Nocardiaceae</taxon>
        <taxon>Nocardia</taxon>
    </lineage>
</organism>
<comment type="caution">
    <text evidence="1">The sequence shown here is derived from an EMBL/GenBank/DDBJ whole genome shotgun (WGS) entry which is preliminary data.</text>
</comment>
<protein>
    <submittedName>
        <fullName evidence="1">Uncharacterized protein</fullName>
    </submittedName>
</protein>
<keyword evidence="2" id="KW-1185">Reference proteome</keyword>
<name>A0A370H2K1_9NOCA</name>
<reference evidence="1 2" key="1">
    <citation type="submission" date="2018-07" db="EMBL/GenBank/DDBJ databases">
        <title>Genomic Encyclopedia of Type Strains, Phase IV (KMG-IV): sequencing the most valuable type-strain genomes for metagenomic binning, comparative biology and taxonomic classification.</title>
        <authorList>
            <person name="Goeker M."/>
        </authorList>
    </citation>
    <scope>NUCLEOTIDE SEQUENCE [LARGE SCALE GENOMIC DNA]</scope>
    <source>
        <strain evidence="1 2">DSM 44952</strain>
    </source>
</reference>
<evidence type="ECO:0000313" key="1">
    <source>
        <dbReference type="EMBL" id="RDI50047.1"/>
    </source>
</evidence>
<sequence>MDTYHQACRHARTVTVHGCRWLNSFRRIAGRFASGRRRTGTDRYAAVLLPLSERSAVSSTFPKT</sequence>
<gene>
    <name evidence="1" type="ORF">DFR68_106485</name>
</gene>
<accession>A0A370H2K1</accession>
<dbReference type="Proteomes" id="UP000255355">
    <property type="component" value="Unassembled WGS sequence"/>
</dbReference>
<evidence type="ECO:0000313" key="2">
    <source>
        <dbReference type="Proteomes" id="UP000255355"/>
    </source>
</evidence>
<dbReference type="EMBL" id="QQAZ01000006">
    <property type="protein sequence ID" value="RDI50047.1"/>
    <property type="molecule type" value="Genomic_DNA"/>
</dbReference>
<proteinExistence type="predicted"/>